<comment type="caution">
    <text evidence="5">The sequence shown here is derived from an EMBL/GenBank/DDBJ whole genome shotgun (WGS) entry which is preliminary data.</text>
</comment>
<evidence type="ECO:0000256" key="3">
    <source>
        <dbReference type="SAM" id="MobiDB-lite"/>
    </source>
</evidence>
<dbReference type="Pfam" id="PF00172">
    <property type="entry name" value="Zn_clus"/>
    <property type="match status" value="1"/>
</dbReference>
<dbReference type="SUPFAM" id="SSF57701">
    <property type="entry name" value="Zn2/Cys6 DNA-binding domain"/>
    <property type="match status" value="1"/>
</dbReference>
<dbReference type="EMBL" id="JARJLG010000111">
    <property type="protein sequence ID" value="KAJ7743681.1"/>
    <property type="molecule type" value="Genomic_DNA"/>
</dbReference>
<feature type="compositionally biased region" description="Basic and acidic residues" evidence="3">
    <location>
        <begin position="592"/>
        <end position="601"/>
    </location>
</feature>
<sequence>MSLNGNSPARTKKGRPCHMCRQRRKRCDGGTPCGHCIQHEFNCTYQQPATKSASRHLDSSEDRHPTGDSAESFPSHRKGAGIVEMLTQAIRGLKEPIPAPHSDDLGFTEVADGFESLSLGNPGDHGFQGKSSQAMLIKAAVDLKAGHKSFDSSRGSLLVKPWSVRPWVEASPRCTYVFPEDDLLQSLISLYFDNVNTFFPVLHKPTFEKAFSTNTHLRDDGFAGTLLLVCALGARYSEDARVHLSTVTECGTAGWKWFDQVHLAGHPLSGQPTLYDLQCYCLAVQFLDRTSGARACWTLVGFALRLGEDIGAHRSKSRGRMLTSEEELLKRTFWALILLDSQISGALGRTIAIQSPEFDLEMPIRCDDGYWEPSDGNPAFHHHPGTPSLVDFFICQINLNRILSFTQKILYGTSRGNTKISEDDQAWEEKLVMELDSALNTWFNSMPEHLRWDPTCSNSVFFDQSAALFCSYCQVQIMIHRPFIPAIRRSPNPTNFPSLTICNNAARACTRVAETQQRRRPNNPLIFGQTAVFTAGIVLLLNIWGSNREGRAQNADLADVRRCMAILHAQRERWPSVGPLCDTLAQLLKVDHAPTPRRPPEEYEPSPFVMSGPTAQETSSQHGISTLNNTSYPQNPQLSRTWTPATAEEHAWAILDEPLGEAPARAPQVLDGTDAPIAARPDYSQYSEVPFLARNVGDASSYTDTTALWSSAPTGFEVSDWDSYLSSIGDIMQTEFSASS</sequence>
<protein>
    <submittedName>
        <fullName evidence="5">Fungal-specific transcription factor domain-containing protein</fullName>
    </submittedName>
</protein>
<dbReference type="InterPro" id="IPR007219">
    <property type="entry name" value="XnlR_reg_dom"/>
</dbReference>
<evidence type="ECO:0000256" key="2">
    <source>
        <dbReference type="ARBA" id="ARBA00023242"/>
    </source>
</evidence>
<dbReference type="GO" id="GO:0008270">
    <property type="term" value="F:zinc ion binding"/>
    <property type="evidence" value="ECO:0007669"/>
    <property type="project" value="InterPro"/>
</dbReference>
<evidence type="ECO:0000313" key="5">
    <source>
        <dbReference type="EMBL" id="KAJ7743681.1"/>
    </source>
</evidence>
<feature type="domain" description="Zn(2)-C6 fungal-type" evidence="4">
    <location>
        <begin position="16"/>
        <end position="45"/>
    </location>
</feature>
<dbReference type="PROSITE" id="PS50048">
    <property type="entry name" value="ZN2_CY6_FUNGAL_2"/>
    <property type="match status" value="1"/>
</dbReference>
<dbReference type="SMART" id="SM00906">
    <property type="entry name" value="Fungal_trans"/>
    <property type="match status" value="1"/>
</dbReference>
<proteinExistence type="predicted"/>
<dbReference type="PANTHER" id="PTHR46910:SF38">
    <property type="entry name" value="ZN(2)-C6 FUNGAL-TYPE DOMAIN-CONTAINING PROTEIN"/>
    <property type="match status" value="1"/>
</dbReference>
<dbReference type="AlphaFoldDB" id="A0AAD7IK61"/>
<dbReference type="Gene3D" id="4.10.240.10">
    <property type="entry name" value="Zn(2)-C6 fungal-type DNA-binding domain"/>
    <property type="match status" value="1"/>
</dbReference>
<dbReference type="PROSITE" id="PS00463">
    <property type="entry name" value="ZN2_CY6_FUNGAL_1"/>
    <property type="match status" value="1"/>
</dbReference>
<feature type="compositionally biased region" description="Basic and acidic residues" evidence="3">
    <location>
        <begin position="55"/>
        <end position="66"/>
    </location>
</feature>
<dbReference type="GO" id="GO:0003677">
    <property type="term" value="F:DNA binding"/>
    <property type="evidence" value="ECO:0007669"/>
    <property type="project" value="InterPro"/>
</dbReference>
<dbReference type="PANTHER" id="PTHR46910">
    <property type="entry name" value="TRANSCRIPTION FACTOR PDR1"/>
    <property type="match status" value="1"/>
</dbReference>
<feature type="region of interest" description="Disordered" evidence="3">
    <location>
        <begin position="592"/>
        <end position="643"/>
    </location>
</feature>
<keyword evidence="2" id="KW-0539">Nucleus</keyword>
<evidence type="ECO:0000259" key="4">
    <source>
        <dbReference type="PROSITE" id="PS50048"/>
    </source>
</evidence>
<dbReference type="Pfam" id="PF04082">
    <property type="entry name" value="Fungal_trans"/>
    <property type="match status" value="1"/>
</dbReference>
<dbReference type="InterPro" id="IPR050987">
    <property type="entry name" value="AtrR-like"/>
</dbReference>
<dbReference type="GO" id="GO:0000981">
    <property type="term" value="F:DNA-binding transcription factor activity, RNA polymerase II-specific"/>
    <property type="evidence" value="ECO:0007669"/>
    <property type="project" value="InterPro"/>
</dbReference>
<gene>
    <name evidence="5" type="ORF">DFH07DRAFT_835387</name>
</gene>
<dbReference type="Proteomes" id="UP001215280">
    <property type="component" value="Unassembled WGS sequence"/>
</dbReference>
<name>A0AAD7IK61_9AGAR</name>
<organism evidence="5 6">
    <name type="scientific">Mycena maculata</name>
    <dbReference type="NCBI Taxonomy" id="230809"/>
    <lineage>
        <taxon>Eukaryota</taxon>
        <taxon>Fungi</taxon>
        <taxon>Dikarya</taxon>
        <taxon>Basidiomycota</taxon>
        <taxon>Agaricomycotina</taxon>
        <taxon>Agaricomycetes</taxon>
        <taxon>Agaricomycetidae</taxon>
        <taxon>Agaricales</taxon>
        <taxon>Marasmiineae</taxon>
        <taxon>Mycenaceae</taxon>
        <taxon>Mycena</taxon>
    </lineage>
</organism>
<reference evidence="5" key="1">
    <citation type="submission" date="2023-03" db="EMBL/GenBank/DDBJ databases">
        <title>Massive genome expansion in bonnet fungi (Mycena s.s.) driven by repeated elements and novel gene families across ecological guilds.</title>
        <authorList>
            <consortium name="Lawrence Berkeley National Laboratory"/>
            <person name="Harder C.B."/>
            <person name="Miyauchi S."/>
            <person name="Viragh M."/>
            <person name="Kuo A."/>
            <person name="Thoen E."/>
            <person name="Andreopoulos B."/>
            <person name="Lu D."/>
            <person name="Skrede I."/>
            <person name="Drula E."/>
            <person name="Henrissat B."/>
            <person name="Morin E."/>
            <person name="Kohler A."/>
            <person name="Barry K."/>
            <person name="LaButti K."/>
            <person name="Morin E."/>
            <person name="Salamov A."/>
            <person name="Lipzen A."/>
            <person name="Mereny Z."/>
            <person name="Hegedus B."/>
            <person name="Baldrian P."/>
            <person name="Stursova M."/>
            <person name="Weitz H."/>
            <person name="Taylor A."/>
            <person name="Grigoriev I.V."/>
            <person name="Nagy L.G."/>
            <person name="Martin F."/>
            <person name="Kauserud H."/>
        </authorList>
    </citation>
    <scope>NUCLEOTIDE SEQUENCE</scope>
    <source>
        <strain evidence="5">CBHHK188m</strain>
    </source>
</reference>
<accession>A0AAD7IK61</accession>
<keyword evidence="1" id="KW-0479">Metal-binding</keyword>
<dbReference type="InterPro" id="IPR036864">
    <property type="entry name" value="Zn2-C6_fun-type_DNA-bd_sf"/>
</dbReference>
<feature type="compositionally biased region" description="Polar residues" evidence="3">
    <location>
        <begin position="613"/>
        <end position="643"/>
    </location>
</feature>
<dbReference type="InterPro" id="IPR001138">
    <property type="entry name" value="Zn2Cys6_DnaBD"/>
</dbReference>
<dbReference type="GO" id="GO:0006351">
    <property type="term" value="P:DNA-templated transcription"/>
    <property type="evidence" value="ECO:0007669"/>
    <property type="project" value="InterPro"/>
</dbReference>
<evidence type="ECO:0000256" key="1">
    <source>
        <dbReference type="ARBA" id="ARBA00022723"/>
    </source>
</evidence>
<dbReference type="SMART" id="SM00066">
    <property type="entry name" value="GAL4"/>
    <property type="match status" value="1"/>
</dbReference>
<keyword evidence="6" id="KW-1185">Reference proteome</keyword>
<dbReference type="CDD" id="cd12148">
    <property type="entry name" value="fungal_TF_MHR"/>
    <property type="match status" value="1"/>
</dbReference>
<dbReference type="CDD" id="cd00067">
    <property type="entry name" value="GAL4"/>
    <property type="match status" value="1"/>
</dbReference>
<evidence type="ECO:0000313" key="6">
    <source>
        <dbReference type="Proteomes" id="UP001215280"/>
    </source>
</evidence>
<feature type="region of interest" description="Disordered" evidence="3">
    <location>
        <begin position="54"/>
        <end position="78"/>
    </location>
</feature>